<gene>
    <name evidence="4" type="ORF">E0E05_03170</name>
</gene>
<accession>A0A4P6UWZ9</accession>
<dbReference type="PANTHER" id="PTHR33121:SF70">
    <property type="entry name" value="SIGNALING PROTEIN YKOW"/>
    <property type="match status" value="1"/>
</dbReference>
<keyword evidence="1" id="KW-0472">Membrane</keyword>
<dbReference type="KEGG" id="rpod:E0E05_03170"/>
<evidence type="ECO:0000313" key="5">
    <source>
        <dbReference type="Proteomes" id="UP000293719"/>
    </source>
</evidence>
<reference evidence="4 5" key="1">
    <citation type="journal article" date="2017" name="Int. J. Syst. Evol. Microbiol.">
        <title>Roseitalea porphyridii gen. nov., sp. nov., isolated from a red alga, and reclassification of Hoeflea suaedae Chung et al. 2013 as Pseudohoeflea suaedae gen. nov., comb. nov.</title>
        <authorList>
            <person name="Hyeon J.W."/>
            <person name="Jeong S.E."/>
            <person name="Baek K."/>
            <person name="Jeon C.O."/>
        </authorList>
    </citation>
    <scope>NUCLEOTIDE SEQUENCE [LARGE SCALE GENOMIC DNA]</scope>
    <source>
        <strain evidence="4 5">MA7-20</strain>
    </source>
</reference>
<protein>
    <submittedName>
        <fullName evidence="4">Bifunctional diguanylate cyclase/phosphodiesterase</fullName>
    </submittedName>
</protein>
<dbReference type="CDD" id="cd01949">
    <property type="entry name" value="GGDEF"/>
    <property type="match status" value="1"/>
</dbReference>
<keyword evidence="1" id="KW-1133">Transmembrane helix</keyword>
<dbReference type="PROSITE" id="PS50883">
    <property type="entry name" value="EAL"/>
    <property type="match status" value="1"/>
</dbReference>
<dbReference type="Gene3D" id="3.30.70.270">
    <property type="match status" value="1"/>
</dbReference>
<keyword evidence="5" id="KW-1185">Reference proteome</keyword>
<name>A0A4P6UWZ9_9HYPH</name>
<dbReference type="InterPro" id="IPR000160">
    <property type="entry name" value="GGDEF_dom"/>
</dbReference>
<dbReference type="SUPFAM" id="SSF141868">
    <property type="entry name" value="EAL domain-like"/>
    <property type="match status" value="1"/>
</dbReference>
<evidence type="ECO:0000259" key="2">
    <source>
        <dbReference type="PROSITE" id="PS50883"/>
    </source>
</evidence>
<keyword evidence="1" id="KW-0812">Transmembrane</keyword>
<organism evidence="4 5">
    <name type="scientific">Roseitalea porphyridii</name>
    <dbReference type="NCBI Taxonomy" id="1852022"/>
    <lineage>
        <taxon>Bacteria</taxon>
        <taxon>Pseudomonadati</taxon>
        <taxon>Pseudomonadota</taxon>
        <taxon>Alphaproteobacteria</taxon>
        <taxon>Hyphomicrobiales</taxon>
        <taxon>Ahrensiaceae</taxon>
        <taxon>Roseitalea</taxon>
    </lineage>
</organism>
<feature type="domain" description="GGDEF" evidence="3">
    <location>
        <begin position="115"/>
        <end position="248"/>
    </location>
</feature>
<dbReference type="InterPro" id="IPR001633">
    <property type="entry name" value="EAL_dom"/>
</dbReference>
<feature type="transmembrane region" description="Helical" evidence="1">
    <location>
        <begin position="12"/>
        <end position="33"/>
    </location>
</feature>
<dbReference type="SUPFAM" id="SSF55073">
    <property type="entry name" value="Nucleotide cyclase"/>
    <property type="match status" value="1"/>
</dbReference>
<dbReference type="InterPro" id="IPR035919">
    <property type="entry name" value="EAL_sf"/>
</dbReference>
<dbReference type="CDD" id="cd01948">
    <property type="entry name" value="EAL"/>
    <property type="match status" value="1"/>
</dbReference>
<evidence type="ECO:0000256" key="1">
    <source>
        <dbReference type="SAM" id="Phobius"/>
    </source>
</evidence>
<dbReference type="GO" id="GO:0071111">
    <property type="term" value="F:cyclic-guanylate-specific phosphodiesterase activity"/>
    <property type="evidence" value="ECO:0007669"/>
    <property type="project" value="InterPro"/>
</dbReference>
<dbReference type="InterPro" id="IPR050706">
    <property type="entry name" value="Cyclic-di-GMP_PDE-like"/>
</dbReference>
<sequence length="530" mass="57666">MKRTTVPQRTRIFRAVTIFASGMGAAMLALWALDMVGLTLNSYREAATFGAIVLGLASLAGAGTAHAYFVGSDDTTEAYEEILNTDPVTGLLSRKGLAKALPDYVGKQGGPTRMNRYFLISLDFDTLRDFNEIYGVETGDSLLRVFGERLRRVVGETGLVARTSGGEFVVSLGVNHDERELRAAVDALLGVLALPVRVGKASHSVFWNAGVAEVHQSRPSLERILRHANLARSTSRAAGRGTWSIYHPEMSQMAAYRHWVEAELYGALQRDELSLHYQPKVLAATGETIGYEALLRWNHHQKGSIPPSEFIPVAEQCGLIQQIGDFVLRRVCEDLGKLPDHITVSANVSAAQFNRDGFVANLGRLLTETETRPERLEIEVTETLLIRNLAEVRRIMNGLRELGISLAIDDFGTGYSNLSTLSELRFNTLKIDKSFVDRLTESDDSASAMVASIVGMARSIDAGVVAEGVETQEQFTLLKAAGCTVMQGYLFGKPMPLSAIKARAGEARATGDANMPFLASDNEELLAATG</sequence>
<dbReference type="PANTHER" id="PTHR33121">
    <property type="entry name" value="CYCLIC DI-GMP PHOSPHODIESTERASE PDEF"/>
    <property type="match status" value="1"/>
</dbReference>
<dbReference type="PROSITE" id="PS50887">
    <property type="entry name" value="GGDEF"/>
    <property type="match status" value="1"/>
</dbReference>
<dbReference type="Proteomes" id="UP000293719">
    <property type="component" value="Chromosome"/>
</dbReference>
<dbReference type="InterPro" id="IPR043128">
    <property type="entry name" value="Rev_trsase/Diguanyl_cyclase"/>
</dbReference>
<dbReference type="NCBIfam" id="TIGR00254">
    <property type="entry name" value="GGDEF"/>
    <property type="match status" value="1"/>
</dbReference>
<dbReference type="Pfam" id="PF00990">
    <property type="entry name" value="GGDEF"/>
    <property type="match status" value="1"/>
</dbReference>
<feature type="domain" description="EAL" evidence="2">
    <location>
        <begin position="257"/>
        <end position="508"/>
    </location>
</feature>
<dbReference type="SMART" id="SM00052">
    <property type="entry name" value="EAL"/>
    <property type="match status" value="1"/>
</dbReference>
<dbReference type="Gene3D" id="3.20.20.450">
    <property type="entry name" value="EAL domain"/>
    <property type="match status" value="1"/>
</dbReference>
<evidence type="ECO:0000259" key="3">
    <source>
        <dbReference type="PROSITE" id="PS50887"/>
    </source>
</evidence>
<dbReference type="Pfam" id="PF00563">
    <property type="entry name" value="EAL"/>
    <property type="match status" value="1"/>
</dbReference>
<dbReference type="AlphaFoldDB" id="A0A4P6UWZ9"/>
<dbReference type="InterPro" id="IPR029787">
    <property type="entry name" value="Nucleotide_cyclase"/>
</dbReference>
<proteinExistence type="predicted"/>
<dbReference type="EMBL" id="CP036532">
    <property type="protein sequence ID" value="QBK29687.1"/>
    <property type="molecule type" value="Genomic_DNA"/>
</dbReference>
<evidence type="ECO:0000313" key="4">
    <source>
        <dbReference type="EMBL" id="QBK29687.1"/>
    </source>
</evidence>
<dbReference type="SMART" id="SM00267">
    <property type="entry name" value="GGDEF"/>
    <property type="match status" value="1"/>
</dbReference>